<evidence type="ECO:0000313" key="2">
    <source>
        <dbReference type="EMBL" id="MCQ1531402.1"/>
    </source>
</evidence>
<feature type="domain" description="Regulatory protein YycH" evidence="1">
    <location>
        <begin position="4"/>
        <end position="453"/>
    </location>
</feature>
<keyword evidence="3" id="KW-1185">Reference proteome</keyword>
<organism evidence="2 3">
    <name type="scientific">Lutispora saccharofermentans</name>
    <dbReference type="NCBI Taxonomy" id="3024236"/>
    <lineage>
        <taxon>Bacteria</taxon>
        <taxon>Bacillati</taxon>
        <taxon>Bacillota</taxon>
        <taxon>Clostridia</taxon>
        <taxon>Lutisporales</taxon>
        <taxon>Lutisporaceae</taxon>
        <taxon>Lutispora</taxon>
    </lineage>
</organism>
<dbReference type="Proteomes" id="UP001651880">
    <property type="component" value="Unassembled WGS sequence"/>
</dbReference>
<evidence type="ECO:0000259" key="1">
    <source>
        <dbReference type="Pfam" id="PF07435"/>
    </source>
</evidence>
<name>A0ABT1NJE5_9FIRM</name>
<gene>
    <name evidence="2" type="primary">yycH</name>
    <name evidence="2" type="ORF">LJD61_17925</name>
</gene>
<dbReference type="EMBL" id="JAJEKE010000022">
    <property type="protein sequence ID" value="MCQ1531402.1"/>
    <property type="molecule type" value="Genomic_DNA"/>
</dbReference>
<reference evidence="2 3" key="1">
    <citation type="submission" date="2021-10" db="EMBL/GenBank/DDBJ databases">
        <title>Lutispora strain m25 sp. nov., a thermophilic, non-spore-forming bacterium isolated from a lab-scale methanogenic bioreactor digesting anaerobic sludge.</title>
        <authorList>
            <person name="El Houari A."/>
            <person name="Mcdonald J."/>
        </authorList>
    </citation>
    <scope>NUCLEOTIDE SEQUENCE [LARGE SCALE GENOMIC DNA]</scope>
    <source>
        <strain evidence="3">m25</strain>
    </source>
</reference>
<evidence type="ECO:0000313" key="3">
    <source>
        <dbReference type="Proteomes" id="UP001651880"/>
    </source>
</evidence>
<proteinExistence type="predicted"/>
<dbReference type="Pfam" id="PF07435">
    <property type="entry name" value="YycH"/>
    <property type="match status" value="1"/>
</dbReference>
<accession>A0ABT1NJE5</accession>
<dbReference type="RefSeq" id="WP_255228932.1">
    <property type="nucleotide sequence ID" value="NZ_JAJEKE010000022.1"/>
</dbReference>
<protein>
    <submittedName>
        <fullName evidence="2">Two-component system activity regulator YycH</fullName>
    </submittedName>
</protein>
<comment type="caution">
    <text evidence="2">The sequence shown here is derived from an EMBL/GenBank/DDBJ whole genome shotgun (WGS) entry which is preliminary data.</text>
</comment>
<dbReference type="InterPro" id="IPR009996">
    <property type="entry name" value="YycH"/>
</dbReference>
<dbReference type="Gene3D" id="3.30.310.160">
    <property type="entry name" value="YycH protein, domain 2"/>
    <property type="match status" value="1"/>
</dbReference>
<sequence>MKREKLKSATLFCLVLISVILTTQIWLDISIEGIFIMFKKQEVNSNELLSSNNDKASLIKPEKLILNNNGKHTLLLNETEIGLIYDRILEDTKNMLAIIFESKEGIESEKHSMEFMKNLRTGRTIELEYPFAYDYRIYANMLGVAKAQWEEIKTIDSVLVGYDSNAVYIVDKTSDSIYEFRSKALRSSIRVMVDMINRSKTYAYMFLNEVEPEKYGENVLIPINIEDTHTMAKLSSSAETDDDSFESIAAEFFGRDPSTLRRIVDPSGTVVYTDGERRGGIRMSKAGVIEYVNYSTQSKNQKDDFTVLDAVNIATNFVNSHMGFPKDSYISSIEQVAKNNKLYSCTIRYNYRYEGVPIINDETIMDNPIEIEIVNGEVKRYKRVVKDIKMTGEGKIIKNPLDEIIDIVLKRLSYDKNIDIDDIKIKDIQLSYFEYKLEGTTSMIPVWVIEAGGDTGVAGRYILNAESGVILSEPY</sequence>
<dbReference type="InterPro" id="IPR042274">
    <property type="entry name" value="YycH/YycI_2"/>
</dbReference>